<dbReference type="GO" id="GO:0042956">
    <property type="term" value="P:maltodextrin transmembrane transport"/>
    <property type="evidence" value="ECO:0007669"/>
    <property type="project" value="TreeGrafter"/>
</dbReference>
<dbReference type="GO" id="GO:0055052">
    <property type="term" value="C:ATP-binding cassette (ABC) transporter complex, substrate-binding subunit-containing"/>
    <property type="evidence" value="ECO:0007669"/>
    <property type="project" value="TreeGrafter"/>
</dbReference>
<sequence length="520" mass="56194">MPFLYGPRFVWVIRSPLLWFPLAQMLALGYSCAKGIHLFTVWRSVEGETDAGPRVSREQTRRRSIHRSRRSTCTKRPGRRGPGLPRGEEMTTRALRSTAIVVAGIMAALTLSACSGAGTDASGKTTINFMAADPQDKFQPLIDGFEEANPDITVAFTYVPFDQYNNVVSQRIGGKDAGVDVYVADTGTIGELATKGYLQDLSSLQAEADAASLPAAVASNVYDGKLWALPMWTSQQYLFYNKDLLDQAGLPYPSSDPNERVTYEELLADAKKAKSAGADWGLILDQIDRYYQIQPIAESAGGGSGATGDDLLTADVTNAGWKKAMNWYSELFSSEVAPRGNGAGQMVEVFAGGKAAYMISGPWQITTNANATPPVNFGVAPNPLFEGGKPTMATGSWNIGINPASQHQDAATAFIKYVSLSEEGNTKSTEITGITPTNLKSFDAWIAKEDAILPPSTTGVGALTLEELKTAAVNRPNSPGFRQLQDVLNRAFSDIRNGQDVDTTLENAQDELQSYWDQLK</sequence>
<dbReference type="PANTHER" id="PTHR30061">
    <property type="entry name" value="MALTOSE-BINDING PERIPLASMIC PROTEIN"/>
    <property type="match status" value="1"/>
</dbReference>
<evidence type="ECO:0000256" key="1">
    <source>
        <dbReference type="ARBA" id="ARBA00008520"/>
    </source>
</evidence>
<dbReference type="CDD" id="cd13585">
    <property type="entry name" value="PBP2_TMBP_like"/>
    <property type="match status" value="1"/>
</dbReference>
<dbReference type="Pfam" id="PF01547">
    <property type="entry name" value="SBP_bac_1"/>
    <property type="match status" value="1"/>
</dbReference>
<evidence type="ECO:0000313" key="6">
    <source>
        <dbReference type="Proteomes" id="UP000291259"/>
    </source>
</evidence>
<feature type="region of interest" description="Disordered" evidence="4">
    <location>
        <begin position="50"/>
        <end position="89"/>
    </location>
</feature>
<evidence type="ECO:0000313" key="5">
    <source>
        <dbReference type="EMBL" id="QAY72244.1"/>
    </source>
</evidence>
<evidence type="ECO:0000256" key="4">
    <source>
        <dbReference type="SAM" id="MobiDB-lite"/>
    </source>
</evidence>
<dbReference type="KEGG" id="agf:ET445_01705"/>
<protein>
    <submittedName>
        <fullName evidence="5">Sugar ABC transporter substrate-binding protein</fullName>
    </submittedName>
</protein>
<dbReference type="PANTHER" id="PTHR30061:SF50">
    <property type="entry name" value="MALTOSE_MALTODEXTRIN-BINDING PERIPLASMIC PROTEIN"/>
    <property type="match status" value="1"/>
</dbReference>
<keyword evidence="3" id="KW-0732">Signal</keyword>
<evidence type="ECO:0000256" key="2">
    <source>
        <dbReference type="ARBA" id="ARBA00022448"/>
    </source>
</evidence>
<dbReference type="GO" id="GO:1901982">
    <property type="term" value="F:maltose binding"/>
    <property type="evidence" value="ECO:0007669"/>
    <property type="project" value="TreeGrafter"/>
</dbReference>
<feature type="compositionally biased region" description="Basic residues" evidence="4">
    <location>
        <begin position="62"/>
        <end position="79"/>
    </location>
</feature>
<reference evidence="5 6" key="1">
    <citation type="submission" date="2019-01" db="EMBL/GenBank/DDBJ databases">
        <title>Genome sequencing of strain FW100M-8.</title>
        <authorList>
            <person name="Heo J."/>
            <person name="Kim S.-J."/>
            <person name="Kim J.-S."/>
            <person name="Hong S.-B."/>
            <person name="Kwon S.-W."/>
        </authorList>
    </citation>
    <scope>NUCLEOTIDE SEQUENCE [LARGE SCALE GENOMIC DNA]</scope>
    <source>
        <strain evidence="5 6">FW100M-8</strain>
    </source>
</reference>
<dbReference type="AlphaFoldDB" id="A0A4P6F900"/>
<organism evidence="5 6">
    <name type="scientific">Agromyces protaetiae</name>
    <dbReference type="NCBI Taxonomy" id="2509455"/>
    <lineage>
        <taxon>Bacteria</taxon>
        <taxon>Bacillati</taxon>
        <taxon>Actinomycetota</taxon>
        <taxon>Actinomycetes</taxon>
        <taxon>Micrococcales</taxon>
        <taxon>Microbacteriaceae</taxon>
        <taxon>Agromyces</taxon>
    </lineage>
</organism>
<name>A0A4P6F900_9MICO</name>
<proteinExistence type="inferred from homology"/>
<keyword evidence="6" id="KW-1185">Reference proteome</keyword>
<gene>
    <name evidence="5" type="ORF">ET445_01705</name>
</gene>
<evidence type="ECO:0000256" key="3">
    <source>
        <dbReference type="ARBA" id="ARBA00022729"/>
    </source>
</evidence>
<dbReference type="Proteomes" id="UP000291259">
    <property type="component" value="Chromosome"/>
</dbReference>
<dbReference type="OrthoDB" id="1650177at2"/>
<dbReference type="SUPFAM" id="SSF53850">
    <property type="entry name" value="Periplasmic binding protein-like II"/>
    <property type="match status" value="1"/>
</dbReference>
<dbReference type="EMBL" id="CP035491">
    <property type="protein sequence ID" value="QAY72244.1"/>
    <property type="molecule type" value="Genomic_DNA"/>
</dbReference>
<comment type="similarity">
    <text evidence="1">Belongs to the bacterial solute-binding protein 1 family.</text>
</comment>
<dbReference type="Gene3D" id="3.40.190.10">
    <property type="entry name" value="Periplasmic binding protein-like II"/>
    <property type="match status" value="1"/>
</dbReference>
<dbReference type="InterPro" id="IPR006059">
    <property type="entry name" value="SBP"/>
</dbReference>
<accession>A0A4P6F900</accession>
<dbReference type="GO" id="GO:0015768">
    <property type="term" value="P:maltose transport"/>
    <property type="evidence" value="ECO:0007669"/>
    <property type="project" value="TreeGrafter"/>
</dbReference>
<keyword evidence="2" id="KW-0813">Transport</keyword>